<dbReference type="AlphaFoldDB" id="L9VH99"/>
<organism evidence="3 4">
    <name type="scientific">Natronorubrum tibetense GA33</name>
    <dbReference type="NCBI Taxonomy" id="1114856"/>
    <lineage>
        <taxon>Archaea</taxon>
        <taxon>Methanobacteriati</taxon>
        <taxon>Methanobacteriota</taxon>
        <taxon>Stenosarchaea group</taxon>
        <taxon>Halobacteria</taxon>
        <taxon>Halobacteriales</taxon>
        <taxon>Natrialbaceae</taxon>
        <taxon>Natronorubrum</taxon>
    </lineage>
</organism>
<sequence>MTVLVAYDGSEPAQKAVRRAFEEYPDEEVVLFRVVEVADSYTEATIKAVHDLLRERRETTVEKLEEELPEFVDDADVDYRTEVATGNPAREIVSYAESNDIDHIIIGNHGRSGASRALLGSVAEQVVRRAPISVTVVR</sequence>
<dbReference type="OrthoDB" id="105697at2157"/>
<name>L9VH99_9EURY</name>
<dbReference type="InterPro" id="IPR006016">
    <property type="entry name" value="UspA"/>
</dbReference>
<keyword evidence="4" id="KW-1185">Reference proteome</keyword>
<dbReference type="EMBL" id="AOHW01000051">
    <property type="protein sequence ID" value="ELY36441.1"/>
    <property type="molecule type" value="Genomic_DNA"/>
</dbReference>
<dbReference type="RefSeq" id="WP_006092495.1">
    <property type="nucleotide sequence ID" value="NZ_AOHW01000051.1"/>
</dbReference>
<evidence type="ECO:0000313" key="4">
    <source>
        <dbReference type="Proteomes" id="UP000011599"/>
    </source>
</evidence>
<comment type="caution">
    <text evidence="3">The sequence shown here is derived from an EMBL/GenBank/DDBJ whole genome shotgun (WGS) entry which is preliminary data.</text>
</comment>
<dbReference type="Gene3D" id="3.40.50.620">
    <property type="entry name" value="HUPs"/>
    <property type="match status" value="1"/>
</dbReference>
<gene>
    <name evidence="3" type="ORF">C496_21167</name>
</gene>
<feature type="domain" description="UspA" evidence="2">
    <location>
        <begin position="2"/>
        <end position="138"/>
    </location>
</feature>
<evidence type="ECO:0000313" key="3">
    <source>
        <dbReference type="EMBL" id="ELY36441.1"/>
    </source>
</evidence>
<dbReference type="InterPro" id="IPR006015">
    <property type="entry name" value="Universal_stress_UspA"/>
</dbReference>
<evidence type="ECO:0000256" key="1">
    <source>
        <dbReference type="ARBA" id="ARBA00008791"/>
    </source>
</evidence>
<reference evidence="3 4" key="1">
    <citation type="journal article" date="2014" name="PLoS Genet.">
        <title>Phylogenetically driven sequencing of extremely halophilic archaea reveals strategies for static and dynamic osmo-response.</title>
        <authorList>
            <person name="Becker E.A."/>
            <person name="Seitzer P.M."/>
            <person name="Tritt A."/>
            <person name="Larsen D."/>
            <person name="Krusor M."/>
            <person name="Yao A.I."/>
            <person name="Wu D."/>
            <person name="Madern D."/>
            <person name="Eisen J.A."/>
            <person name="Darling A.E."/>
            <person name="Facciotti M.T."/>
        </authorList>
    </citation>
    <scope>NUCLEOTIDE SEQUENCE [LARGE SCALE GENOMIC DNA]</scope>
    <source>
        <strain evidence="3 4">GA33</strain>
    </source>
</reference>
<dbReference type="CDD" id="cd00293">
    <property type="entry name" value="USP-like"/>
    <property type="match status" value="1"/>
</dbReference>
<comment type="similarity">
    <text evidence="1">Belongs to the universal stress protein A family.</text>
</comment>
<dbReference type="PRINTS" id="PR01438">
    <property type="entry name" value="UNVRSLSTRESS"/>
</dbReference>
<dbReference type="Pfam" id="PF00582">
    <property type="entry name" value="Usp"/>
    <property type="match status" value="1"/>
</dbReference>
<dbReference type="PANTHER" id="PTHR46268:SF24">
    <property type="entry name" value="UNIVERSAL STRESS PROTEIN"/>
    <property type="match status" value="1"/>
</dbReference>
<dbReference type="SUPFAM" id="SSF52402">
    <property type="entry name" value="Adenine nucleotide alpha hydrolases-like"/>
    <property type="match status" value="1"/>
</dbReference>
<dbReference type="STRING" id="1114856.GCA_000383975_01768"/>
<dbReference type="PATRIC" id="fig|1114856.3.peg.4366"/>
<protein>
    <submittedName>
        <fullName evidence="3">UspA domain-containing protein</fullName>
    </submittedName>
</protein>
<proteinExistence type="inferred from homology"/>
<dbReference type="InterPro" id="IPR014729">
    <property type="entry name" value="Rossmann-like_a/b/a_fold"/>
</dbReference>
<accession>L9VH99</accession>
<evidence type="ECO:0000259" key="2">
    <source>
        <dbReference type="Pfam" id="PF00582"/>
    </source>
</evidence>
<dbReference type="PANTHER" id="PTHR46268">
    <property type="entry name" value="STRESS RESPONSE PROTEIN NHAX"/>
    <property type="match status" value="1"/>
</dbReference>
<dbReference type="eggNOG" id="arCOG02053">
    <property type="taxonomic scope" value="Archaea"/>
</dbReference>
<dbReference type="Proteomes" id="UP000011599">
    <property type="component" value="Unassembled WGS sequence"/>
</dbReference>